<evidence type="ECO:0000256" key="1">
    <source>
        <dbReference type="ARBA" id="ARBA00023015"/>
    </source>
</evidence>
<sequence>MSRFATGDVFRSDCPGRLPFEMLADKWSVVVLAGLGKGPVRHGELAAMIGGISRKVLTQTLRRLQAHGLVSRHSHAEVPPRVEYALTPLGQTLIEPIHMLTEWAREHGEAVLDALEAAPDPAPADH</sequence>
<keyword evidence="1" id="KW-0805">Transcription regulation</keyword>
<dbReference type="PROSITE" id="PS51118">
    <property type="entry name" value="HTH_HXLR"/>
    <property type="match status" value="1"/>
</dbReference>
<dbReference type="InterPro" id="IPR002577">
    <property type="entry name" value="HTH_HxlR"/>
</dbReference>
<evidence type="ECO:0000259" key="4">
    <source>
        <dbReference type="PROSITE" id="PS51118"/>
    </source>
</evidence>
<name>A0A7W2HUG6_9ACTN</name>
<dbReference type="AlphaFoldDB" id="A0A7W2HUG6"/>
<organism evidence="5 6">
    <name type="scientific">Streptomyces griseoaurantiacus</name>
    <dbReference type="NCBI Taxonomy" id="68213"/>
    <lineage>
        <taxon>Bacteria</taxon>
        <taxon>Bacillati</taxon>
        <taxon>Actinomycetota</taxon>
        <taxon>Actinomycetes</taxon>
        <taxon>Kitasatosporales</taxon>
        <taxon>Streptomycetaceae</taxon>
        <taxon>Streptomyces</taxon>
        <taxon>Streptomyces aurantiacus group</taxon>
    </lineage>
</organism>
<reference evidence="5 6" key="1">
    <citation type="submission" date="2020-07" db="EMBL/GenBank/DDBJ databases">
        <title>Differential regulation of undecylprodigiosin biosynthesis in the yeast-scavenging Streptomyces strain MBK6.</title>
        <authorList>
            <person name="Baral B."/>
            <person name="Siitonen V."/>
            <person name="Laughlin M."/>
            <person name="Yamada K."/>
            <person name="Ilomaeki M."/>
            <person name="Metsae-Ketelae M."/>
            <person name="Niemi J."/>
        </authorList>
    </citation>
    <scope>NUCLEOTIDE SEQUENCE [LARGE SCALE GENOMIC DNA]</scope>
    <source>
        <strain evidence="5 6">MBK6</strain>
    </source>
</reference>
<dbReference type="PANTHER" id="PTHR33204">
    <property type="entry name" value="TRANSCRIPTIONAL REGULATOR, MARR FAMILY"/>
    <property type="match status" value="1"/>
</dbReference>
<dbReference type="Gene3D" id="1.10.10.10">
    <property type="entry name" value="Winged helix-like DNA-binding domain superfamily/Winged helix DNA-binding domain"/>
    <property type="match status" value="1"/>
</dbReference>
<dbReference type="EMBL" id="JACERG010000009">
    <property type="protein sequence ID" value="MBA5222054.1"/>
    <property type="molecule type" value="Genomic_DNA"/>
</dbReference>
<dbReference type="InterPro" id="IPR036390">
    <property type="entry name" value="WH_DNA-bd_sf"/>
</dbReference>
<dbReference type="GO" id="GO:0003677">
    <property type="term" value="F:DNA binding"/>
    <property type="evidence" value="ECO:0007669"/>
    <property type="project" value="UniProtKB-KW"/>
</dbReference>
<evidence type="ECO:0000256" key="2">
    <source>
        <dbReference type="ARBA" id="ARBA00023125"/>
    </source>
</evidence>
<feature type="domain" description="HTH hxlR-type" evidence="4">
    <location>
        <begin position="14"/>
        <end position="112"/>
    </location>
</feature>
<evidence type="ECO:0000313" key="6">
    <source>
        <dbReference type="Proteomes" id="UP000587608"/>
    </source>
</evidence>
<evidence type="ECO:0000313" key="5">
    <source>
        <dbReference type="EMBL" id="MBA5222054.1"/>
    </source>
</evidence>
<dbReference type="SUPFAM" id="SSF46785">
    <property type="entry name" value="Winged helix' DNA-binding domain"/>
    <property type="match status" value="1"/>
</dbReference>
<dbReference type="RefSeq" id="WP_191852729.1">
    <property type="nucleotide sequence ID" value="NZ_CP108326.1"/>
</dbReference>
<dbReference type="Proteomes" id="UP000587608">
    <property type="component" value="Unassembled WGS sequence"/>
</dbReference>
<gene>
    <name evidence="5" type="ORF">H1X69_11565</name>
</gene>
<accession>A0A7W2HUG6</accession>
<dbReference type="Pfam" id="PF01638">
    <property type="entry name" value="HxlR"/>
    <property type="match status" value="1"/>
</dbReference>
<dbReference type="GeneID" id="96783517"/>
<dbReference type="PANTHER" id="PTHR33204:SF18">
    <property type="entry name" value="TRANSCRIPTIONAL REGULATORY PROTEIN"/>
    <property type="match status" value="1"/>
</dbReference>
<proteinExistence type="predicted"/>
<protein>
    <submittedName>
        <fullName evidence="5">Helix-turn-helix transcriptional regulator</fullName>
    </submittedName>
</protein>
<comment type="caution">
    <text evidence="5">The sequence shown here is derived from an EMBL/GenBank/DDBJ whole genome shotgun (WGS) entry which is preliminary data.</text>
</comment>
<dbReference type="InterPro" id="IPR036388">
    <property type="entry name" value="WH-like_DNA-bd_sf"/>
</dbReference>
<keyword evidence="2" id="KW-0238">DNA-binding</keyword>
<evidence type="ECO:0000256" key="3">
    <source>
        <dbReference type="ARBA" id="ARBA00023163"/>
    </source>
</evidence>
<keyword evidence="3" id="KW-0804">Transcription</keyword>